<dbReference type="Pfam" id="PF01261">
    <property type="entry name" value="AP_endonuc_2"/>
    <property type="match status" value="1"/>
</dbReference>
<comment type="caution">
    <text evidence="3">The sequence shown here is derived from an EMBL/GenBank/DDBJ whole genome shotgun (WGS) entry which is preliminary data.</text>
</comment>
<organism evidence="3 4">
    <name type="scientific">Aquimarina celericrescens</name>
    <dbReference type="NCBI Taxonomy" id="1964542"/>
    <lineage>
        <taxon>Bacteria</taxon>
        <taxon>Pseudomonadati</taxon>
        <taxon>Bacteroidota</taxon>
        <taxon>Flavobacteriia</taxon>
        <taxon>Flavobacteriales</taxon>
        <taxon>Flavobacteriaceae</taxon>
        <taxon>Aquimarina</taxon>
    </lineage>
</organism>
<evidence type="ECO:0000313" key="4">
    <source>
        <dbReference type="Proteomes" id="UP001597344"/>
    </source>
</evidence>
<dbReference type="InterPro" id="IPR036237">
    <property type="entry name" value="Xyl_isomerase-like_sf"/>
</dbReference>
<name>A0ABW5B0X5_9FLAO</name>
<dbReference type="EMBL" id="JBHUHY010000016">
    <property type="protein sequence ID" value="MFD2188300.1"/>
    <property type="molecule type" value="Genomic_DNA"/>
</dbReference>
<dbReference type="PANTHER" id="PTHR43489">
    <property type="entry name" value="ISOMERASE"/>
    <property type="match status" value="1"/>
</dbReference>
<evidence type="ECO:0000259" key="2">
    <source>
        <dbReference type="Pfam" id="PF01261"/>
    </source>
</evidence>
<reference evidence="4" key="1">
    <citation type="journal article" date="2019" name="Int. J. Syst. Evol. Microbiol.">
        <title>The Global Catalogue of Microorganisms (GCM) 10K type strain sequencing project: providing services to taxonomists for standard genome sequencing and annotation.</title>
        <authorList>
            <consortium name="The Broad Institute Genomics Platform"/>
            <consortium name="The Broad Institute Genome Sequencing Center for Infectious Disease"/>
            <person name="Wu L."/>
            <person name="Ma J."/>
        </authorList>
    </citation>
    <scope>NUCLEOTIDE SEQUENCE [LARGE SCALE GENOMIC DNA]</scope>
    <source>
        <strain evidence="4">DT92</strain>
    </source>
</reference>
<dbReference type="Gene3D" id="3.20.20.150">
    <property type="entry name" value="Divalent-metal-dependent TIM barrel enzymes"/>
    <property type="match status" value="1"/>
</dbReference>
<gene>
    <name evidence="3" type="ORF">ACFSJT_15960</name>
</gene>
<dbReference type="PANTHER" id="PTHR43489:SF3">
    <property type="entry name" value="XYLOSE ISOMERASE DOMAIN PROTEIN TIM BARREL"/>
    <property type="match status" value="1"/>
</dbReference>
<sequence length="301" mass="33750">MAAKKISRRQALKNVSIGIGAISMTGSVLASNIRNEEKSPGNKQAVTLKGNINHSACRWCYQKIPLQEFARKGKEIGLKAIDLLKPEEWKIVQDSGLKCSLATDSFASISHGFNDPKNHQKLQQQYLELISKASHVGIKQVIVFSGNRNGMSDEEGWEQCAKGLDPLVKHAEKNDVTLIMELLNSKVDHKDYQCDHTPWGVALVDKIGSPNFRLLYDIYHMQIMEGDIIATIRKYKDYFAHYHTGGVPGRNEINDNQELNYPAIMKAIVDTGFKGYVAQEFIPTYDNKLKALQEGITICDI</sequence>
<feature type="domain" description="Xylose isomerase-like TIM barrel" evidence="2">
    <location>
        <begin position="90"/>
        <end position="282"/>
    </location>
</feature>
<keyword evidence="4" id="KW-1185">Reference proteome</keyword>
<dbReference type="InterPro" id="IPR050417">
    <property type="entry name" value="Sugar_Epim/Isomerase"/>
</dbReference>
<dbReference type="RefSeq" id="WP_378321331.1">
    <property type="nucleotide sequence ID" value="NZ_JBHUHY010000016.1"/>
</dbReference>
<accession>A0ABW5B0X5</accession>
<evidence type="ECO:0000313" key="3">
    <source>
        <dbReference type="EMBL" id="MFD2188300.1"/>
    </source>
</evidence>
<evidence type="ECO:0000256" key="1">
    <source>
        <dbReference type="ARBA" id="ARBA00023235"/>
    </source>
</evidence>
<dbReference type="InterPro" id="IPR013022">
    <property type="entry name" value="Xyl_isomerase-like_TIM-brl"/>
</dbReference>
<dbReference type="SUPFAM" id="SSF51658">
    <property type="entry name" value="Xylose isomerase-like"/>
    <property type="match status" value="1"/>
</dbReference>
<dbReference type="Proteomes" id="UP001597344">
    <property type="component" value="Unassembled WGS sequence"/>
</dbReference>
<proteinExistence type="predicted"/>
<keyword evidence="1" id="KW-0413">Isomerase</keyword>
<protein>
    <submittedName>
        <fullName evidence="3">TIM barrel protein</fullName>
    </submittedName>
</protein>